<gene>
    <name evidence="1" type="ORF">EV696_10671</name>
</gene>
<accession>A0A4R6UNW3</accession>
<dbReference type="AlphaFoldDB" id="A0A4R6UNW3"/>
<evidence type="ECO:0000313" key="1">
    <source>
        <dbReference type="EMBL" id="TDQ48631.1"/>
    </source>
</evidence>
<keyword evidence="2" id="KW-1185">Reference proteome</keyword>
<proteinExistence type="predicted"/>
<evidence type="ECO:0000313" key="2">
    <source>
        <dbReference type="Proteomes" id="UP000295375"/>
    </source>
</evidence>
<comment type="caution">
    <text evidence="1">The sequence shown here is derived from an EMBL/GenBank/DDBJ whole genome shotgun (WGS) entry which is preliminary data.</text>
</comment>
<reference evidence="1 2" key="1">
    <citation type="submission" date="2019-03" db="EMBL/GenBank/DDBJ databases">
        <title>Genomic Encyclopedia of Type Strains, Phase IV (KMG-IV): sequencing the most valuable type-strain genomes for metagenomic binning, comparative biology and taxonomic classification.</title>
        <authorList>
            <person name="Goeker M."/>
        </authorList>
    </citation>
    <scope>NUCLEOTIDE SEQUENCE [LARGE SCALE GENOMIC DNA]</scope>
    <source>
        <strain evidence="1 2">DSM 103792</strain>
    </source>
</reference>
<name>A0A4R6UNW3_9GAMM</name>
<dbReference type="Proteomes" id="UP000295375">
    <property type="component" value="Unassembled WGS sequence"/>
</dbReference>
<sequence length="276" mass="31430">MRSLLMLREAISKMPGIRRSARMRCSESSFTTCKLRFLCSSSRTSPSSRQFLRWLLVFIVLPGCASHTLFVAEQGQPEGFEQRLEQALAQHKNWRVEYFSNRFNPPKTTLPLVVYGAGVDPLDISTLLQEVGVPQFELQLNRSPGHRATADNVVLYFPLTQEIADQERLQFSVTCGQFLTDIYTRGDGSARLSDSEWLPESERWLVISESDGQWRQSGAVMEIVESGPQRQWRFTFNTDPDRPLDWELDDADSAEECWGHAYHLAPPAGFVEHSAK</sequence>
<organism evidence="1 2">
    <name type="scientific">Permianibacter aggregans</name>
    <dbReference type="NCBI Taxonomy" id="1510150"/>
    <lineage>
        <taxon>Bacteria</taxon>
        <taxon>Pseudomonadati</taxon>
        <taxon>Pseudomonadota</taxon>
        <taxon>Gammaproteobacteria</taxon>
        <taxon>Pseudomonadales</taxon>
        <taxon>Pseudomonadaceae</taxon>
        <taxon>Permianibacter</taxon>
    </lineage>
</organism>
<dbReference type="EMBL" id="SNYM01000006">
    <property type="protein sequence ID" value="TDQ48631.1"/>
    <property type="molecule type" value="Genomic_DNA"/>
</dbReference>
<protein>
    <submittedName>
        <fullName evidence="1">Uncharacterized protein</fullName>
    </submittedName>
</protein>